<dbReference type="Proteomes" id="UP000024043">
    <property type="component" value="Unassembled WGS sequence"/>
</dbReference>
<name>A0AAN4NPT8_ECOLX</name>
<sequence length="76" mass="8527">MDKYPAVSYRRWLSKLVGNLHLNLNHSSIAKKPVKLLCFFAISITRLPLLPHSQTHPFPLQLISCGAKGGKNALYL</sequence>
<accession>A0AAN4NPT8</accession>
<dbReference type="EMBL" id="JJLU01000128">
    <property type="protein sequence ID" value="EZJ81778.1"/>
    <property type="molecule type" value="Genomic_DNA"/>
</dbReference>
<proteinExistence type="predicted"/>
<evidence type="ECO:0000313" key="1">
    <source>
        <dbReference type="EMBL" id="EZJ81778.1"/>
    </source>
</evidence>
<organism evidence="1 2">
    <name type="scientific">Escherichia coli 1-250-04_S3_C1</name>
    <dbReference type="NCBI Taxonomy" id="1444135"/>
    <lineage>
        <taxon>Bacteria</taxon>
        <taxon>Pseudomonadati</taxon>
        <taxon>Pseudomonadota</taxon>
        <taxon>Gammaproteobacteria</taxon>
        <taxon>Enterobacterales</taxon>
        <taxon>Enterobacteriaceae</taxon>
        <taxon>Escherichia</taxon>
    </lineage>
</organism>
<protein>
    <submittedName>
        <fullName evidence="1">Uncharacterized protein</fullName>
    </submittedName>
</protein>
<dbReference type="AlphaFoldDB" id="A0AAN4NPT8"/>
<comment type="caution">
    <text evidence="1">The sequence shown here is derived from an EMBL/GenBank/DDBJ whole genome shotgun (WGS) entry which is preliminary data.</text>
</comment>
<evidence type="ECO:0000313" key="2">
    <source>
        <dbReference type="Proteomes" id="UP000024043"/>
    </source>
</evidence>
<gene>
    <name evidence="1" type="ORF">AC00_4391</name>
</gene>
<reference evidence="1 2" key="1">
    <citation type="submission" date="2014-03" db="EMBL/GenBank/DDBJ databases">
        <title>Genetic Variability of E. coli after antibiotic treatment.</title>
        <authorList>
            <person name="Silbergeld E."/>
            <person name="Coles C."/>
            <person name="Seidman J.C."/>
            <person name="You Y."/>
            <person name="George J."/>
            <person name="Nadendla S."/>
            <person name="Huot H."/>
            <person name="Daugherty S.C."/>
            <person name="Nagaraj S."/>
            <person name="Ott S."/>
            <person name="Klega K."/>
            <person name="Rasko D."/>
        </authorList>
    </citation>
    <scope>NUCLEOTIDE SEQUENCE [LARGE SCALE GENOMIC DNA]</scope>
    <source>
        <strain evidence="1 2">1-250-04_S3_C1</strain>
    </source>
</reference>